<dbReference type="EMBL" id="CP163434">
    <property type="protein sequence ID" value="XDQ23076.1"/>
    <property type="molecule type" value="Genomic_DNA"/>
</dbReference>
<dbReference type="InterPro" id="IPR008274">
    <property type="entry name" value="AldOxase/xan_DH_MoCoBD1"/>
</dbReference>
<dbReference type="Pfam" id="PF20256">
    <property type="entry name" value="MoCoBD_2"/>
    <property type="match status" value="1"/>
</dbReference>
<dbReference type="SMART" id="SM01008">
    <property type="entry name" value="Ald_Xan_dh_C"/>
    <property type="match status" value="1"/>
</dbReference>
<dbReference type="GO" id="GO:0005506">
    <property type="term" value="F:iron ion binding"/>
    <property type="evidence" value="ECO:0007669"/>
    <property type="project" value="InterPro"/>
</dbReference>
<gene>
    <name evidence="5" type="ORF">AB5J48_33525</name>
</gene>
<geneLocation type="plasmid" evidence="5">
    <name>unnamed1</name>
</geneLocation>
<feature type="region of interest" description="Disordered" evidence="3">
    <location>
        <begin position="467"/>
        <end position="492"/>
    </location>
</feature>
<dbReference type="InterPro" id="IPR000674">
    <property type="entry name" value="Ald_Oxase/Xan_DH_a/b"/>
</dbReference>
<dbReference type="InterPro" id="IPR037165">
    <property type="entry name" value="AldOxase/xan_DH_Mopterin-bd_sf"/>
</dbReference>
<keyword evidence="2" id="KW-0560">Oxidoreductase</keyword>
<dbReference type="InterPro" id="IPR036856">
    <property type="entry name" value="Ald_Oxase/Xan_DH_a/b_sf"/>
</dbReference>
<sequence>MSSTAGVLPENAPTRAETERARWPKYDAFAFISGGATYLDDIEPAGTLHMAVVRSPVAHGKLLGVDVGRALAMDGVVAALDGREAARHLAPMPYVQNPEDIDARTFSVPALAVDELRWLGEPVAVVVAESAPLAQAAAAAVRVRHEELRPVLDLDELGVDPFDDEERFADLVLAANDFTRGDTGSAFASAPHSLRSTVRIARSSTAPMEPRGYLASWDSDGRLTVHASHQQPFQLRWELSQVLRMPEDSIRVVVPQVGGSFGLKMTGFGEEPLVCLLSKLTGRPVKFVESRAECFLGGGREQIHRAAVAFDDQGRLLALRDHITIPVGAASTSPGWRMAYVTAATFPSAYDIPAVEIRSRVLLTNQPPWHSCRGYGKDTAIVVIERLLDMVAAHLGLDPADVRRRNLLPSDRLPHRLPSGYLIDSGDFGALLDRALTLADYRPVKGTRAADPENDVVEGVGIAFEITPEGGGHPSGPLRTAPRPTAPAPETATVSVNTDGRVEVRSGVTNPGGGNDTSLAQLAADELGTTRAMVTVVQGDTDRVPPGTGHASSRATAVGGAAVVLAARDVASRLRARAAERTGARPDEITLVGGRVEVGRRPVMTLADLCSDLHSTAGAADLTATRSYVPQTQPGLNDNEEYRYTYPYVSSGVYVARVLVDLATGKTTITGLVAVHDCGRVINPTLVEGQMHGAMATGAGLALFEESLSDTDGSPLTSTFKHYLLPRANDLPSMVVEHIETPSPHTLLGAKGAGEAGVGGTMAAVLNAVANALGPGCPPPTALPLTPPRVLDLLARAHGSVKP</sequence>
<dbReference type="PANTHER" id="PTHR11908:SF132">
    <property type="entry name" value="ALDEHYDE OXIDASE 1-RELATED"/>
    <property type="match status" value="1"/>
</dbReference>
<dbReference type="AlphaFoldDB" id="A0AB39P008"/>
<dbReference type="GO" id="GO:0016491">
    <property type="term" value="F:oxidoreductase activity"/>
    <property type="evidence" value="ECO:0007669"/>
    <property type="project" value="UniProtKB-KW"/>
</dbReference>
<evidence type="ECO:0000256" key="2">
    <source>
        <dbReference type="ARBA" id="ARBA00023002"/>
    </source>
</evidence>
<keyword evidence="5" id="KW-0614">Plasmid</keyword>
<dbReference type="PANTHER" id="PTHR11908">
    <property type="entry name" value="XANTHINE DEHYDROGENASE"/>
    <property type="match status" value="1"/>
</dbReference>
<protein>
    <submittedName>
        <fullName evidence="5">Xanthine dehydrogenase family protein molybdopterin-binding subunit</fullName>
    </submittedName>
</protein>
<dbReference type="InterPro" id="IPR016208">
    <property type="entry name" value="Ald_Oxase/xanthine_DH-like"/>
</dbReference>
<evidence type="ECO:0000259" key="4">
    <source>
        <dbReference type="SMART" id="SM01008"/>
    </source>
</evidence>
<organism evidence="5">
    <name type="scientific">Streptomyces sp. R17</name>
    <dbReference type="NCBI Taxonomy" id="3238626"/>
    <lineage>
        <taxon>Bacteria</taxon>
        <taxon>Bacillati</taxon>
        <taxon>Actinomycetota</taxon>
        <taxon>Actinomycetes</taxon>
        <taxon>Kitasatosporales</taxon>
        <taxon>Streptomycetaceae</taxon>
        <taxon>Streptomyces</taxon>
    </lineage>
</organism>
<keyword evidence="1" id="KW-0500">Molybdenum</keyword>
<evidence type="ECO:0000256" key="3">
    <source>
        <dbReference type="SAM" id="MobiDB-lite"/>
    </source>
</evidence>
<evidence type="ECO:0000256" key="1">
    <source>
        <dbReference type="ARBA" id="ARBA00022505"/>
    </source>
</evidence>
<dbReference type="Pfam" id="PF02738">
    <property type="entry name" value="MoCoBD_1"/>
    <property type="match status" value="1"/>
</dbReference>
<accession>A0AB39P008</accession>
<dbReference type="Pfam" id="PF01315">
    <property type="entry name" value="Ald_Xan_dh_C"/>
    <property type="match status" value="1"/>
</dbReference>
<dbReference type="InterPro" id="IPR046867">
    <property type="entry name" value="AldOxase/xan_DH_MoCoBD2"/>
</dbReference>
<dbReference type="RefSeq" id="WP_369153613.1">
    <property type="nucleotide sequence ID" value="NZ_CP163434.1"/>
</dbReference>
<evidence type="ECO:0000313" key="5">
    <source>
        <dbReference type="EMBL" id="XDQ23076.1"/>
    </source>
</evidence>
<name>A0AB39P008_9ACTN</name>
<reference evidence="5" key="1">
    <citation type="submission" date="2024-07" db="EMBL/GenBank/DDBJ databases">
        <authorList>
            <person name="Yu S.T."/>
        </authorList>
    </citation>
    <scope>NUCLEOTIDE SEQUENCE</scope>
    <source>
        <strain evidence="5">R17</strain>
        <plasmid evidence="5">unnamed1</plasmid>
    </source>
</reference>
<feature type="domain" description="Aldehyde oxidase/xanthine dehydrogenase a/b hammerhead" evidence="4">
    <location>
        <begin position="33"/>
        <end position="149"/>
    </location>
</feature>
<dbReference type="SUPFAM" id="SSF54665">
    <property type="entry name" value="CO dehydrogenase molybdoprotein N-domain-like"/>
    <property type="match status" value="1"/>
</dbReference>
<proteinExistence type="predicted"/>
<feature type="compositionally biased region" description="Low complexity" evidence="3">
    <location>
        <begin position="479"/>
        <end position="492"/>
    </location>
</feature>
<dbReference type="SUPFAM" id="SSF56003">
    <property type="entry name" value="Molybdenum cofactor-binding domain"/>
    <property type="match status" value="1"/>
</dbReference>
<dbReference type="Gene3D" id="3.30.365.10">
    <property type="entry name" value="Aldehyde oxidase/xanthine dehydrogenase, molybdopterin binding domain"/>
    <property type="match status" value="4"/>
</dbReference>
<dbReference type="Gene3D" id="3.90.1170.50">
    <property type="entry name" value="Aldehyde oxidase/xanthine dehydrogenase, a/b hammerhead"/>
    <property type="match status" value="1"/>
</dbReference>